<evidence type="ECO:0000256" key="1">
    <source>
        <dbReference type="SAM" id="SignalP"/>
    </source>
</evidence>
<sequence>MKNAVIALVMMVSAQAFGSVNLDLGDNKLSRDLTDYLAKRLAVCSQGVAQESFVVYKIDAKKHVVDNGVVDTYYTIDLGYMVGGEALGGLEVKLIDWDYSNYETMEQKVSFEISQDHSSLCK</sequence>
<organism evidence="2 3">
    <name type="scientific">Bacteriovorax antarcticus</name>
    <dbReference type="NCBI Taxonomy" id="3088717"/>
    <lineage>
        <taxon>Bacteria</taxon>
        <taxon>Pseudomonadati</taxon>
        <taxon>Bdellovibrionota</taxon>
        <taxon>Bacteriovoracia</taxon>
        <taxon>Bacteriovoracales</taxon>
        <taxon>Bacteriovoracaceae</taxon>
        <taxon>Bacteriovorax</taxon>
    </lineage>
</organism>
<keyword evidence="1" id="KW-0732">Signal</keyword>
<protein>
    <submittedName>
        <fullName evidence="2">Uncharacterized protein</fullName>
    </submittedName>
</protein>
<reference evidence="2 3" key="1">
    <citation type="submission" date="2023-11" db="EMBL/GenBank/DDBJ databases">
        <title>A Novel Polar Bacteriovorax (B. antarcticus) Isolated from the Biocrust in Antarctica.</title>
        <authorList>
            <person name="Mun W."/>
            <person name="Choi S.Y."/>
            <person name="Mitchell R.J."/>
        </authorList>
    </citation>
    <scope>NUCLEOTIDE SEQUENCE [LARGE SCALE GENOMIC DNA]</scope>
    <source>
        <strain evidence="2 3">PP10</strain>
    </source>
</reference>
<accession>A0ABU5VYZ9</accession>
<keyword evidence="3" id="KW-1185">Reference proteome</keyword>
<feature type="signal peptide" evidence="1">
    <location>
        <begin position="1"/>
        <end position="18"/>
    </location>
</feature>
<name>A0ABU5VYZ9_9BACT</name>
<comment type="caution">
    <text evidence="2">The sequence shown here is derived from an EMBL/GenBank/DDBJ whole genome shotgun (WGS) entry which is preliminary data.</text>
</comment>
<gene>
    <name evidence="2" type="ORF">SHI21_18495</name>
</gene>
<feature type="chain" id="PRO_5045647727" evidence="1">
    <location>
        <begin position="19"/>
        <end position="122"/>
    </location>
</feature>
<dbReference type="RefSeq" id="WP_323578551.1">
    <property type="nucleotide sequence ID" value="NZ_JAYGJQ010000003.1"/>
</dbReference>
<evidence type="ECO:0000313" key="2">
    <source>
        <dbReference type="EMBL" id="MEA9358231.1"/>
    </source>
</evidence>
<evidence type="ECO:0000313" key="3">
    <source>
        <dbReference type="Proteomes" id="UP001302274"/>
    </source>
</evidence>
<dbReference type="Proteomes" id="UP001302274">
    <property type="component" value="Unassembled WGS sequence"/>
</dbReference>
<dbReference type="EMBL" id="JAYGJQ010000003">
    <property type="protein sequence ID" value="MEA9358231.1"/>
    <property type="molecule type" value="Genomic_DNA"/>
</dbReference>
<proteinExistence type="predicted"/>